<name>A0A5N7CT64_9EURO</name>
<organism evidence="2 3">
    <name type="scientific">Aspergillus pseudonomiae</name>
    <dbReference type="NCBI Taxonomy" id="1506151"/>
    <lineage>
        <taxon>Eukaryota</taxon>
        <taxon>Fungi</taxon>
        <taxon>Dikarya</taxon>
        <taxon>Ascomycota</taxon>
        <taxon>Pezizomycotina</taxon>
        <taxon>Eurotiomycetes</taxon>
        <taxon>Eurotiomycetidae</taxon>
        <taxon>Eurotiales</taxon>
        <taxon>Aspergillaceae</taxon>
        <taxon>Aspergillus</taxon>
        <taxon>Aspergillus subgen. Circumdati</taxon>
    </lineage>
</organism>
<dbReference type="AlphaFoldDB" id="A0A5N7CT64"/>
<evidence type="ECO:0000313" key="2">
    <source>
        <dbReference type="EMBL" id="KAE8397422.1"/>
    </source>
</evidence>
<dbReference type="EMBL" id="ML736895">
    <property type="protein sequence ID" value="KAE8397422.1"/>
    <property type="molecule type" value="Genomic_DNA"/>
</dbReference>
<feature type="region of interest" description="Disordered" evidence="1">
    <location>
        <begin position="223"/>
        <end position="253"/>
    </location>
</feature>
<protein>
    <submittedName>
        <fullName evidence="2">Uncharacterized protein</fullName>
    </submittedName>
</protein>
<accession>A0A5N7CT64</accession>
<dbReference type="RefSeq" id="XP_031934741.1">
    <property type="nucleotide sequence ID" value="XM_032089079.1"/>
</dbReference>
<evidence type="ECO:0000313" key="3">
    <source>
        <dbReference type="Proteomes" id="UP000325579"/>
    </source>
</evidence>
<dbReference type="Proteomes" id="UP000325579">
    <property type="component" value="Unassembled WGS sequence"/>
</dbReference>
<evidence type="ECO:0000256" key="1">
    <source>
        <dbReference type="SAM" id="MobiDB-lite"/>
    </source>
</evidence>
<sequence length="253" mass="28492">MGTGVTERNPDRSPHFRHVFRDGFLRRGFDAWMSSMDTESTWLEMMGQVEDAYKEDYLRLNIPLRDMSSGIDTVEAATALLVARLYFVLESLPEETGTPFWCYGTIRCKGPAKQVVDALGHLYPQGLDYITDSDTIGSLKGQNELCLACGRYRRQVSLFVAHLEKVVNIYLKKDAKSRWGINGFPGSMASFAKDQEFYAPFGRLDHGRSGLSPCESCDGREILGNGMRRKRSSAGSRNSRPKKLRSTDEIEPN</sequence>
<keyword evidence="3" id="KW-1185">Reference proteome</keyword>
<dbReference type="OrthoDB" id="194358at2759"/>
<dbReference type="GeneID" id="43673770"/>
<reference evidence="2 3" key="1">
    <citation type="submission" date="2019-04" db="EMBL/GenBank/DDBJ databases">
        <authorList>
            <consortium name="DOE Joint Genome Institute"/>
            <person name="Mondo S."/>
            <person name="Kjaerbolling I."/>
            <person name="Vesth T."/>
            <person name="Frisvad J.C."/>
            <person name="Nybo J.L."/>
            <person name="Theobald S."/>
            <person name="Kildgaard S."/>
            <person name="Isbrandt T."/>
            <person name="Kuo A."/>
            <person name="Sato A."/>
            <person name="Lyhne E.K."/>
            <person name="Kogle M.E."/>
            <person name="Wiebenga A."/>
            <person name="Kun R.S."/>
            <person name="Lubbers R.J."/>
            <person name="Makela M.R."/>
            <person name="Barry K."/>
            <person name="Chovatia M."/>
            <person name="Clum A."/>
            <person name="Daum C."/>
            <person name="Haridas S."/>
            <person name="He G."/>
            <person name="LaButti K."/>
            <person name="Lipzen A."/>
            <person name="Riley R."/>
            <person name="Salamov A."/>
            <person name="Simmons B.A."/>
            <person name="Magnuson J.K."/>
            <person name="Henrissat B."/>
            <person name="Mortensen U.H."/>
            <person name="Larsen T.O."/>
            <person name="Devries R.P."/>
            <person name="Grigoriev I.V."/>
            <person name="Machida M."/>
            <person name="Baker S.E."/>
            <person name="Andersen M.R."/>
            <person name="Cantor M.N."/>
            <person name="Hua S.X."/>
        </authorList>
    </citation>
    <scope>NUCLEOTIDE SEQUENCE [LARGE SCALE GENOMIC DNA]</scope>
    <source>
        <strain evidence="2 3">CBS 119388</strain>
    </source>
</reference>
<proteinExistence type="predicted"/>
<gene>
    <name evidence="2" type="ORF">BDV37DRAFT_291986</name>
</gene>